<reference evidence="7" key="2">
    <citation type="submission" date="2011-02" db="EMBL/GenBank/DDBJ databases">
        <title>The complete genome of Syntrophobotulus glycolicus DSM 8271.</title>
        <authorList>
            <person name="Lucas S."/>
            <person name="Copeland A."/>
            <person name="Lapidus A."/>
            <person name="Bruce D."/>
            <person name="Goodwin L."/>
            <person name="Pitluck S."/>
            <person name="Kyrpides N."/>
            <person name="Mavromatis K."/>
            <person name="Pagani I."/>
            <person name="Ivanova N."/>
            <person name="Mikhailova N."/>
            <person name="Chertkov O."/>
            <person name="Held B."/>
            <person name="Detter J.C."/>
            <person name="Tapia R."/>
            <person name="Han C."/>
            <person name="Land M."/>
            <person name="Hauser L."/>
            <person name="Markowitz V."/>
            <person name="Cheng J.-F."/>
            <person name="Hugenholtz P."/>
            <person name="Woyke T."/>
            <person name="Wu D."/>
            <person name="Spring S."/>
            <person name="Schroeder M."/>
            <person name="Brambilla E."/>
            <person name="Klenk H.-P."/>
            <person name="Eisen J.A."/>
        </authorList>
    </citation>
    <scope>NUCLEOTIDE SEQUENCE [LARGE SCALE GENOMIC DNA]</scope>
    <source>
        <strain evidence="7">DSM 8271 / FlGlyR</strain>
    </source>
</reference>
<dbReference type="PROSITE" id="PS51554">
    <property type="entry name" value="PFL"/>
    <property type="match status" value="1"/>
</dbReference>
<dbReference type="PANTHER" id="PTHR43641:SF2">
    <property type="entry name" value="DEHYDRATASE YBIW-RELATED"/>
    <property type="match status" value="1"/>
</dbReference>
<keyword evidence="2" id="KW-0456">Lyase</keyword>
<evidence type="ECO:0000256" key="1">
    <source>
        <dbReference type="ARBA" id="ARBA00022818"/>
    </source>
</evidence>
<dbReference type="GO" id="GO:0005829">
    <property type="term" value="C:cytosol"/>
    <property type="evidence" value="ECO:0007669"/>
    <property type="project" value="TreeGrafter"/>
</dbReference>
<dbReference type="GO" id="GO:0016829">
    <property type="term" value="F:lyase activity"/>
    <property type="evidence" value="ECO:0007669"/>
    <property type="project" value="UniProtKB-KW"/>
</dbReference>
<evidence type="ECO:0000259" key="5">
    <source>
        <dbReference type="PROSITE" id="PS51554"/>
    </source>
</evidence>
<feature type="domain" description="PFL" evidence="5">
    <location>
        <begin position="1"/>
        <end position="615"/>
    </location>
</feature>
<proteinExistence type="predicted"/>
<evidence type="ECO:0000259" key="4">
    <source>
        <dbReference type="PROSITE" id="PS51149"/>
    </source>
</evidence>
<dbReference type="Pfam" id="PF02901">
    <property type="entry name" value="PFL-like"/>
    <property type="match status" value="1"/>
</dbReference>
<organism evidence="6 7">
    <name type="scientific">Syntrophobotulus glycolicus (strain DSM 8271 / FlGlyR)</name>
    <dbReference type="NCBI Taxonomy" id="645991"/>
    <lineage>
        <taxon>Bacteria</taxon>
        <taxon>Bacillati</taxon>
        <taxon>Bacillota</taxon>
        <taxon>Clostridia</taxon>
        <taxon>Eubacteriales</taxon>
        <taxon>Desulfitobacteriaceae</taxon>
        <taxon>Syntrophobotulus</taxon>
    </lineage>
</organism>
<sequence length="743" mass="82464">MRNELYDSEVIPHRAQVYGKVFSRHPALDLPAKIALAFEEFLSEKKISVLPGDVLAGYAYKYSWDLTDPHKTPDSYNAAEVPPYDPFCIDDEVERIKAYLGGDEHHPAVKKLRFFQKGVHSWLFKHNSGGHIIPGQQRILTSGLKALQDEAKTELGREHTDSEKSYISAMLRCAEAFSNYILRYSEEAENSARSIEDPSEKKQLLKISTACKHISKNPPQSFFEAVQLVWLVHEVLITDMPVNCVISVGRLDLYLDSFYQADLAAGHITGDEAQEIIDALWLKFAANEMCYQNVTIGGTTVSGELISNPITLMCLRATERLRCDQPLLALRYAPDMPEELWEESLNVLRSGTGFPSFFHDAACIAVKERQGLSHEDAVNFAVMGCVELTGCGNDFSNTESMRINIPLLLEFMLNRGVQRLTGEVFPLHNSHDLDSLESFDEFYAWFKRELRAYINLGLESADLIESFWGRLYPAPFLSFTMKGCVQKGRDVADGGPIYNNSVLNGGGFASTADSLAAIKKLVFDEKIMTLSELAVALDQDYKGYEHLLRLISACPKYGNDDDAVDRFVRDIVDIFIDEAEGRKNSRGGTYGIGLYTVQDHAKMGYLTGALPDGRLAGTALSNGFASVQGKDISGPTALINSAVKAEISGAGNGMVLDLKFSPQFLQNPSNAKATRHLINSYFARGGIEIQINVVNSETLLAAKREPEKYKNLVVRVSGFSAYFCSLLPATQDEIIARTEHGNF</sequence>
<accession>F0SW32</accession>
<name>F0SW32_SYNGF</name>
<dbReference type="eggNOG" id="COG1882">
    <property type="taxonomic scope" value="Bacteria"/>
</dbReference>
<evidence type="ECO:0000313" key="6">
    <source>
        <dbReference type="EMBL" id="ADY56816.1"/>
    </source>
</evidence>
<keyword evidence="6" id="KW-0670">Pyruvate</keyword>
<dbReference type="PROSITE" id="PS51149">
    <property type="entry name" value="GLY_RADICAL_2"/>
    <property type="match status" value="1"/>
</dbReference>
<dbReference type="InterPro" id="IPR051215">
    <property type="entry name" value="GRE"/>
</dbReference>
<dbReference type="Pfam" id="PF01228">
    <property type="entry name" value="Gly_radical"/>
    <property type="match status" value="1"/>
</dbReference>
<keyword evidence="7" id="KW-1185">Reference proteome</keyword>
<dbReference type="Gene3D" id="3.20.70.20">
    <property type="match status" value="1"/>
</dbReference>
<dbReference type="KEGG" id="sgy:Sgly_2533"/>
<feature type="domain" description="Glycine radical" evidence="4">
    <location>
        <begin position="622"/>
        <end position="743"/>
    </location>
</feature>
<dbReference type="STRING" id="645991.Sgly_2533"/>
<protein>
    <submittedName>
        <fullName evidence="6">Pyruvate formate-lyase PFL</fullName>
    </submittedName>
</protein>
<dbReference type="InterPro" id="IPR001150">
    <property type="entry name" value="Gly_radical"/>
</dbReference>
<dbReference type="PANTHER" id="PTHR43641">
    <property type="entry name" value="FORMATE ACETYLTRANSFERASE 3-RELATED"/>
    <property type="match status" value="1"/>
</dbReference>
<keyword evidence="1 3" id="KW-0556">Organic radical</keyword>
<dbReference type="HOGENOM" id="CLU_009096_0_1_9"/>
<dbReference type="SUPFAM" id="SSF51998">
    <property type="entry name" value="PFL-like glycyl radical enzymes"/>
    <property type="match status" value="1"/>
</dbReference>
<gene>
    <name evidence="6" type="ordered locus">Sgly_2533</name>
</gene>
<evidence type="ECO:0000313" key="7">
    <source>
        <dbReference type="Proteomes" id="UP000007488"/>
    </source>
</evidence>
<evidence type="ECO:0000256" key="3">
    <source>
        <dbReference type="PROSITE-ProRule" id="PRU00493"/>
    </source>
</evidence>
<dbReference type="AlphaFoldDB" id="F0SW32"/>
<reference evidence="6 7" key="1">
    <citation type="journal article" date="2011" name="Stand. Genomic Sci.">
        <title>Complete genome sequence of Syntrophobotulus glycolicus type strain (FlGlyR).</title>
        <authorList>
            <person name="Han C."/>
            <person name="Mwirichia R."/>
            <person name="Chertkov O."/>
            <person name="Held B."/>
            <person name="Lapidus A."/>
            <person name="Nolan M."/>
            <person name="Lucas S."/>
            <person name="Hammon N."/>
            <person name="Deshpande S."/>
            <person name="Cheng J.F."/>
            <person name="Tapia R."/>
            <person name="Goodwin L."/>
            <person name="Pitluck S."/>
            <person name="Huntemann M."/>
            <person name="Liolios K."/>
            <person name="Ivanova N."/>
            <person name="Pagani I."/>
            <person name="Mavromatis K."/>
            <person name="Ovchinikova G."/>
            <person name="Pati A."/>
            <person name="Chen A."/>
            <person name="Palaniappan K."/>
            <person name="Land M."/>
            <person name="Hauser L."/>
            <person name="Brambilla E.M."/>
            <person name="Rohde M."/>
            <person name="Spring S."/>
            <person name="Sikorski J."/>
            <person name="Goker M."/>
            <person name="Woyke T."/>
            <person name="Bristow J."/>
            <person name="Eisen J.A."/>
            <person name="Markowitz V."/>
            <person name="Hugenholtz P."/>
            <person name="Kyrpides N.C."/>
            <person name="Klenk H.P."/>
            <person name="Detter J.C."/>
        </authorList>
    </citation>
    <scope>NUCLEOTIDE SEQUENCE [LARGE SCALE GENOMIC DNA]</scope>
    <source>
        <strain evidence="7">DSM 8271 / FlGlyR</strain>
    </source>
</reference>
<dbReference type="InterPro" id="IPR004184">
    <property type="entry name" value="PFL_dom"/>
</dbReference>
<feature type="modified residue" description="Glycine radical" evidence="3">
    <location>
        <position position="718"/>
    </location>
</feature>
<dbReference type="Proteomes" id="UP000007488">
    <property type="component" value="Chromosome"/>
</dbReference>
<evidence type="ECO:0000256" key="2">
    <source>
        <dbReference type="ARBA" id="ARBA00023239"/>
    </source>
</evidence>
<dbReference type="EMBL" id="CP002547">
    <property type="protein sequence ID" value="ADY56816.1"/>
    <property type="molecule type" value="Genomic_DNA"/>
</dbReference>